<keyword evidence="4 7" id="KW-1133">Transmembrane helix</keyword>
<dbReference type="FunFam" id="1.20.1250.20:FF:000064">
    <property type="entry name" value="MFS allantoate transporter"/>
    <property type="match status" value="1"/>
</dbReference>
<feature type="transmembrane region" description="Helical" evidence="7">
    <location>
        <begin position="353"/>
        <end position="376"/>
    </location>
</feature>
<dbReference type="InterPro" id="IPR036259">
    <property type="entry name" value="MFS_trans_sf"/>
</dbReference>
<name>A0AAN6IEI9_9EURO</name>
<dbReference type="InterPro" id="IPR020846">
    <property type="entry name" value="MFS_dom"/>
</dbReference>
<feature type="transmembrane region" description="Helical" evidence="7">
    <location>
        <begin position="190"/>
        <end position="209"/>
    </location>
</feature>
<accession>A0AAN6IEI9</accession>
<dbReference type="EMBL" id="MU404353">
    <property type="protein sequence ID" value="KAI1614616.1"/>
    <property type="molecule type" value="Genomic_DNA"/>
</dbReference>
<evidence type="ECO:0000256" key="7">
    <source>
        <dbReference type="SAM" id="Phobius"/>
    </source>
</evidence>
<evidence type="ECO:0000256" key="6">
    <source>
        <dbReference type="ARBA" id="ARBA00037968"/>
    </source>
</evidence>
<evidence type="ECO:0000256" key="5">
    <source>
        <dbReference type="ARBA" id="ARBA00023136"/>
    </source>
</evidence>
<evidence type="ECO:0000256" key="4">
    <source>
        <dbReference type="ARBA" id="ARBA00022989"/>
    </source>
</evidence>
<protein>
    <submittedName>
        <fullName evidence="9">MFS transporter</fullName>
    </submittedName>
</protein>
<comment type="similarity">
    <text evidence="6">Belongs to the major facilitator superfamily. Allantoate permease family.</text>
</comment>
<evidence type="ECO:0000313" key="9">
    <source>
        <dbReference type="EMBL" id="KAI1614616.1"/>
    </source>
</evidence>
<dbReference type="InterPro" id="IPR011701">
    <property type="entry name" value="MFS"/>
</dbReference>
<organism evidence="9 10">
    <name type="scientific">Exophiala viscosa</name>
    <dbReference type="NCBI Taxonomy" id="2486360"/>
    <lineage>
        <taxon>Eukaryota</taxon>
        <taxon>Fungi</taxon>
        <taxon>Dikarya</taxon>
        <taxon>Ascomycota</taxon>
        <taxon>Pezizomycotina</taxon>
        <taxon>Eurotiomycetes</taxon>
        <taxon>Chaetothyriomycetidae</taxon>
        <taxon>Chaetothyriales</taxon>
        <taxon>Herpotrichiellaceae</taxon>
        <taxon>Exophiala</taxon>
    </lineage>
</organism>
<evidence type="ECO:0000256" key="2">
    <source>
        <dbReference type="ARBA" id="ARBA00022448"/>
    </source>
</evidence>
<keyword evidence="3 7" id="KW-0812">Transmembrane</keyword>
<reference evidence="9" key="1">
    <citation type="journal article" date="2022" name="bioRxiv">
        <title>Deciphering the potential niche of two novel black yeast fungi from a biological soil crust based on their genomes, phenotypes, and melanin regulation.</title>
        <authorList>
            <consortium name="DOE Joint Genome Institute"/>
            <person name="Carr E.C."/>
            <person name="Barton Q."/>
            <person name="Grambo S."/>
            <person name="Sullivan M."/>
            <person name="Renfro C.M."/>
            <person name="Kuo A."/>
            <person name="Pangilinan J."/>
            <person name="Lipzen A."/>
            <person name="Keymanesh K."/>
            <person name="Savage E."/>
            <person name="Barry K."/>
            <person name="Grigoriev I.V."/>
            <person name="Riekhof W.R."/>
            <person name="Harris S.S."/>
        </authorList>
    </citation>
    <scope>NUCLEOTIDE SEQUENCE</scope>
    <source>
        <strain evidence="9">JF 03-4F</strain>
    </source>
</reference>
<dbReference type="GO" id="GO:0016020">
    <property type="term" value="C:membrane"/>
    <property type="evidence" value="ECO:0007669"/>
    <property type="project" value="UniProtKB-SubCell"/>
</dbReference>
<feature type="transmembrane region" description="Helical" evidence="7">
    <location>
        <begin position="382"/>
        <end position="402"/>
    </location>
</feature>
<evidence type="ECO:0000259" key="8">
    <source>
        <dbReference type="PROSITE" id="PS50850"/>
    </source>
</evidence>
<gene>
    <name evidence="9" type="ORF">EDD36DRAFT_487286</name>
</gene>
<dbReference type="GO" id="GO:0022857">
    <property type="term" value="F:transmembrane transporter activity"/>
    <property type="evidence" value="ECO:0007669"/>
    <property type="project" value="InterPro"/>
</dbReference>
<dbReference type="Pfam" id="PF07690">
    <property type="entry name" value="MFS_1"/>
    <property type="match status" value="1"/>
</dbReference>
<dbReference type="PROSITE" id="PS50850">
    <property type="entry name" value="MFS"/>
    <property type="match status" value="1"/>
</dbReference>
<dbReference type="Proteomes" id="UP001203852">
    <property type="component" value="Unassembled WGS sequence"/>
</dbReference>
<feature type="transmembrane region" description="Helical" evidence="7">
    <location>
        <begin position="221"/>
        <end position="241"/>
    </location>
</feature>
<keyword evidence="2" id="KW-0813">Transport</keyword>
<evidence type="ECO:0000256" key="1">
    <source>
        <dbReference type="ARBA" id="ARBA00004141"/>
    </source>
</evidence>
<keyword evidence="10" id="KW-1185">Reference proteome</keyword>
<feature type="transmembrane region" description="Helical" evidence="7">
    <location>
        <begin position="157"/>
        <end position="178"/>
    </location>
</feature>
<evidence type="ECO:0000313" key="10">
    <source>
        <dbReference type="Proteomes" id="UP001203852"/>
    </source>
</evidence>
<feature type="domain" description="Major facilitator superfamily (MFS) profile" evidence="8">
    <location>
        <begin position="61"/>
        <end position="472"/>
    </location>
</feature>
<keyword evidence="5 7" id="KW-0472">Membrane</keyword>
<feature type="transmembrane region" description="Helical" evidence="7">
    <location>
        <begin position="325"/>
        <end position="346"/>
    </location>
</feature>
<feature type="transmembrane region" description="Helical" evidence="7">
    <location>
        <begin position="446"/>
        <end position="467"/>
    </location>
</feature>
<feature type="transmembrane region" description="Helical" evidence="7">
    <location>
        <begin position="414"/>
        <end position="434"/>
    </location>
</feature>
<evidence type="ECO:0000256" key="3">
    <source>
        <dbReference type="ARBA" id="ARBA00022692"/>
    </source>
</evidence>
<dbReference type="Gene3D" id="1.20.1250.20">
    <property type="entry name" value="MFS general substrate transporter like domains"/>
    <property type="match status" value="2"/>
</dbReference>
<proteinExistence type="inferred from homology"/>
<feature type="transmembrane region" description="Helical" evidence="7">
    <location>
        <begin position="128"/>
        <end position="145"/>
    </location>
</feature>
<sequence>MEELTAIGIDAATNPESTTELGVSKAVHGDIALNFLETSPEDFVVEKEVAKRVLRKIDLRILPLLCVTLFLQFLDKSTLSYASIFGIIEDAHLVGTDYSWLSSIFYFGYMISQPISAYTMQHFSPAKCLSFSVFWWGVILFMHVVCDSFAKLMAVRFFLGMAEAIVTPAFLLITSGWYPRSMQPLRMGAWYAFNGVAIMFGGLIAYGLGHIHVDNISPWKWMFIVPAGMSILWSIVLFFCLPTSQLTASFFNDHERRTAIELIRSNNTGIHGKTFKKEQAKEALLDPITWFLFFLNLLINVPNSISSFGSLIISNFGFGSLETTLLSMPGGAVEILTMTLIPLLSMKVHNSRLWCTFGVVLVALLGTALIFALPYGDKGGLLAGYWLIFIFPTAGILLYSMLGANVAGHTKKVTTNAVVLIGYCVGNIIGPQFFKSEQKPRYRLAIGSFLVCWCLMLVLCLLFRFYLRRQNKRREAHQEATTEIEYESNIEFHDLTDRQNPKFVYIL</sequence>
<dbReference type="AlphaFoldDB" id="A0AAN6IEI9"/>
<dbReference type="PANTHER" id="PTHR43791:SF70">
    <property type="entry name" value="MAJOR FACILITATOR SUPERFAMILY (MFS) PROFILE DOMAIN-CONTAINING PROTEIN"/>
    <property type="match status" value="1"/>
</dbReference>
<dbReference type="PANTHER" id="PTHR43791">
    <property type="entry name" value="PERMEASE-RELATED"/>
    <property type="match status" value="1"/>
</dbReference>
<comment type="caution">
    <text evidence="9">The sequence shown here is derived from an EMBL/GenBank/DDBJ whole genome shotgun (WGS) entry which is preliminary data.</text>
</comment>
<feature type="transmembrane region" description="Helical" evidence="7">
    <location>
        <begin position="283"/>
        <end position="305"/>
    </location>
</feature>
<comment type="subcellular location">
    <subcellularLocation>
        <location evidence="1">Membrane</location>
        <topology evidence="1">Multi-pass membrane protein</topology>
    </subcellularLocation>
</comment>
<dbReference type="SUPFAM" id="SSF103473">
    <property type="entry name" value="MFS general substrate transporter"/>
    <property type="match status" value="1"/>
</dbReference>